<dbReference type="EMBL" id="BAAAHQ010000040">
    <property type="protein sequence ID" value="GAA0946668.1"/>
    <property type="molecule type" value="Genomic_DNA"/>
</dbReference>
<feature type="region of interest" description="Disordered" evidence="1">
    <location>
        <begin position="1"/>
        <end position="33"/>
    </location>
</feature>
<evidence type="ECO:0000256" key="1">
    <source>
        <dbReference type="SAM" id="MobiDB-lite"/>
    </source>
</evidence>
<protein>
    <submittedName>
        <fullName evidence="2">Uncharacterized protein</fullName>
    </submittedName>
</protein>
<evidence type="ECO:0000313" key="2">
    <source>
        <dbReference type="EMBL" id="GAA0946668.1"/>
    </source>
</evidence>
<proteinExistence type="predicted"/>
<dbReference type="Proteomes" id="UP001501578">
    <property type="component" value="Unassembled WGS sequence"/>
</dbReference>
<accession>A0ABP4BBE5</accession>
<keyword evidence="3" id="KW-1185">Reference proteome</keyword>
<organism evidence="2 3">
    <name type="scientific">Nonomuraea longicatena</name>
    <dbReference type="NCBI Taxonomy" id="83682"/>
    <lineage>
        <taxon>Bacteria</taxon>
        <taxon>Bacillati</taxon>
        <taxon>Actinomycetota</taxon>
        <taxon>Actinomycetes</taxon>
        <taxon>Streptosporangiales</taxon>
        <taxon>Streptosporangiaceae</taxon>
        <taxon>Nonomuraea</taxon>
    </lineage>
</organism>
<evidence type="ECO:0000313" key="3">
    <source>
        <dbReference type="Proteomes" id="UP001501578"/>
    </source>
</evidence>
<name>A0ABP4BBE5_9ACTN</name>
<reference evidence="3" key="1">
    <citation type="journal article" date="2019" name="Int. J. Syst. Evol. Microbiol.">
        <title>The Global Catalogue of Microorganisms (GCM) 10K type strain sequencing project: providing services to taxonomists for standard genome sequencing and annotation.</title>
        <authorList>
            <consortium name="The Broad Institute Genomics Platform"/>
            <consortium name="The Broad Institute Genome Sequencing Center for Infectious Disease"/>
            <person name="Wu L."/>
            <person name="Ma J."/>
        </authorList>
    </citation>
    <scope>NUCLEOTIDE SEQUENCE [LARGE SCALE GENOMIC DNA]</scope>
    <source>
        <strain evidence="3">JCM 11136</strain>
    </source>
</reference>
<comment type="caution">
    <text evidence="2">The sequence shown here is derived from an EMBL/GenBank/DDBJ whole genome shotgun (WGS) entry which is preliminary data.</text>
</comment>
<gene>
    <name evidence="2" type="ORF">GCM10009560_62560</name>
</gene>
<sequence length="121" mass="13734">MSGLDLSVVPAQRLGSQEPVEPQKGRCGEDDCPTPPSARAYRVEWAFEGNMWVRRFGRLPRVARVSCRCRPVEFELLALGGLYWIRRFERTGDGLVVRVSPQAANRWVGELWSLIMSGEAW</sequence>